<dbReference type="AlphaFoldDB" id="A0AA88MY34"/>
<sequence>MSHRAQQQWTEVRYNRRGVSSRSMVSQARPGDRWRAESRGMACAFPVPREGVPVPCFFPNRPVPPLTVSAPVRSSLSSRYVEPQTGSDPGPIKRSYADVVRQFHSRPLQGRTHGPGHQEAVNLQRRHLFTAAFEVATRWARRNLPRVKQEVLDHAEALIMSCGETRGERMGEGESSEGSLQQDDVERTRRPRGRGLSDSQTLFLEEIVQVHSDPVPVVPKQRVPPKQTTKTPPVARDTCTVATMTERRVEDSVKWEGEEIGEGEWDKGSQGARESPKEQRTSRRSQGQIPHPGTHGCRGNGPLGRPARPAVSRLNR</sequence>
<accession>A0AA88MY34</accession>
<protein>
    <submittedName>
        <fullName evidence="2">Uncharacterized protein</fullName>
    </submittedName>
</protein>
<proteinExistence type="predicted"/>
<feature type="compositionally biased region" description="Basic and acidic residues" evidence="1">
    <location>
        <begin position="247"/>
        <end position="257"/>
    </location>
</feature>
<dbReference type="Proteomes" id="UP001187315">
    <property type="component" value="Unassembled WGS sequence"/>
</dbReference>
<feature type="region of interest" description="Disordered" evidence="1">
    <location>
        <begin position="247"/>
        <end position="316"/>
    </location>
</feature>
<evidence type="ECO:0000313" key="2">
    <source>
        <dbReference type="EMBL" id="KAK2847684.1"/>
    </source>
</evidence>
<dbReference type="EMBL" id="JAVHJS010000009">
    <property type="protein sequence ID" value="KAK2847684.1"/>
    <property type="molecule type" value="Genomic_DNA"/>
</dbReference>
<evidence type="ECO:0000313" key="3">
    <source>
        <dbReference type="Proteomes" id="UP001187315"/>
    </source>
</evidence>
<feature type="region of interest" description="Disordered" evidence="1">
    <location>
        <begin position="165"/>
        <end position="200"/>
    </location>
</feature>
<reference evidence="2" key="1">
    <citation type="submission" date="2023-08" db="EMBL/GenBank/DDBJ databases">
        <title>Pelteobagrus vachellii genome.</title>
        <authorList>
            <person name="Liu H."/>
        </authorList>
    </citation>
    <scope>NUCLEOTIDE SEQUENCE</scope>
    <source>
        <strain evidence="2">PRFRI_2022a</strain>
        <tissue evidence="2">Muscle</tissue>
    </source>
</reference>
<name>A0AA88MY34_TACVA</name>
<gene>
    <name evidence="2" type="ORF">Q7C36_009366</name>
</gene>
<organism evidence="2 3">
    <name type="scientific">Tachysurus vachellii</name>
    <name type="common">Darkbarbel catfish</name>
    <name type="synonym">Pelteobagrus vachellii</name>
    <dbReference type="NCBI Taxonomy" id="175792"/>
    <lineage>
        <taxon>Eukaryota</taxon>
        <taxon>Metazoa</taxon>
        <taxon>Chordata</taxon>
        <taxon>Craniata</taxon>
        <taxon>Vertebrata</taxon>
        <taxon>Euteleostomi</taxon>
        <taxon>Actinopterygii</taxon>
        <taxon>Neopterygii</taxon>
        <taxon>Teleostei</taxon>
        <taxon>Ostariophysi</taxon>
        <taxon>Siluriformes</taxon>
        <taxon>Bagridae</taxon>
        <taxon>Tachysurus</taxon>
    </lineage>
</organism>
<comment type="caution">
    <text evidence="2">The sequence shown here is derived from an EMBL/GenBank/DDBJ whole genome shotgun (WGS) entry which is preliminary data.</text>
</comment>
<evidence type="ECO:0000256" key="1">
    <source>
        <dbReference type="SAM" id="MobiDB-lite"/>
    </source>
</evidence>
<keyword evidence="3" id="KW-1185">Reference proteome</keyword>